<organism evidence="2">
    <name type="scientific">Arion vulgaris</name>
    <dbReference type="NCBI Taxonomy" id="1028688"/>
    <lineage>
        <taxon>Eukaryota</taxon>
        <taxon>Metazoa</taxon>
        <taxon>Spiralia</taxon>
        <taxon>Lophotrochozoa</taxon>
        <taxon>Mollusca</taxon>
        <taxon>Gastropoda</taxon>
        <taxon>Heterobranchia</taxon>
        <taxon>Euthyneura</taxon>
        <taxon>Panpulmonata</taxon>
        <taxon>Eupulmonata</taxon>
        <taxon>Stylommatophora</taxon>
        <taxon>Helicina</taxon>
        <taxon>Arionoidea</taxon>
        <taxon>Arionidae</taxon>
        <taxon>Arion</taxon>
    </lineage>
</organism>
<proteinExistence type="predicted"/>
<gene>
    <name evidence="2" type="primary">ORF123778</name>
</gene>
<reference evidence="2" key="1">
    <citation type="submission" date="2014-12" db="EMBL/GenBank/DDBJ databases">
        <title>Insight into the proteome of Arion vulgaris.</title>
        <authorList>
            <person name="Aradska J."/>
            <person name="Bulat T."/>
            <person name="Smidak R."/>
            <person name="Sarate P."/>
            <person name="Gangsoo J."/>
            <person name="Sialana F."/>
            <person name="Bilban M."/>
            <person name="Lubec G."/>
        </authorList>
    </citation>
    <scope>NUCLEOTIDE SEQUENCE</scope>
    <source>
        <tissue evidence="2">Skin</tissue>
    </source>
</reference>
<dbReference type="EMBL" id="HACG01034136">
    <property type="protein sequence ID" value="CEK81001.1"/>
    <property type="molecule type" value="Transcribed_RNA"/>
</dbReference>
<sequence>PNSKYSICISTRREGDKGEGPHGPVIHVRTKCSEPLLPPLIEEITSELQYNTTYPKTKVIIKWKDPAPSSINCNRIQKYI</sequence>
<accession>A0A0B7AM09</accession>
<evidence type="ECO:0000313" key="2">
    <source>
        <dbReference type="EMBL" id="CEK81001.1"/>
    </source>
</evidence>
<feature type="region of interest" description="Disordered" evidence="1">
    <location>
        <begin position="1"/>
        <end position="24"/>
    </location>
</feature>
<dbReference type="AlphaFoldDB" id="A0A0B7AM09"/>
<name>A0A0B7AM09_9EUPU</name>
<feature type="non-terminal residue" evidence="2">
    <location>
        <position position="80"/>
    </location>
</feature>
<evidence type="ECO:0000256" key="1">
    <source>
        <dbReference type="SAM" id="MobiDB-lite"/>
    </source>
</evidence>
<feature type="compositionally biased region" description="Basic and acidic residues" evidence="1">
    <location>
        <begin position="11"/>
        <end position="20"/>
    </location>
</feature>
<feature type="non-terminal residue" evidence="2">
    <location>
        <position position="1"/>
    </location>
</feature>
<evidence type="ECO:0008006" key="3">
    <source>
        <dbReference type="Google" id="ProtNLM"/>
    </source>
</evidence>
<protein>
    <recommendedName>
        <fullName evidence="3">Fibronectin type-III domain-containing protein</fullName>
    </recommendedName>
</protein>